<keyword evidence="2" id="KW-0805">Transcription regulation</keyword>
<dbReference type="SUPFAM" id="SSF88946">
    <property type="entry name" value="Sigma2 domain of RNA polymerase sigma factors"/>
    <property type="match status" value="1"/>
</dbReference>
<keyword evidence="4" id="KW-0238">DNA-binding</keyword>
<dbReference type="InterPro" id="IPR036388">
    <property type="entry name" value="WH-like_DNA-bd_sf"/>
</dbReference>
<evidence type="ECO:0000256" key="1">
    <source>
        <dbReference type="ARBA" id="ARBA00010641"/>
    </source>
</evidence>
<evidence type="ECO:0000259" key="7">
    <source>
        <dbReference type="Pfam" id="PF08281"/>
    </source>
</evidence>
<dbReference type="Gene3D" id="1.10.1740.10">
    <property type="match status" value="1"/>
</dbReference>
<protein>
    <recommendedName>
        <fullName evidence="10">RNA polymerase subunit sigma-24</fullName>
    </recommendedName>
</protein>
<evidence type="ECO:0000256" key="4">
    <source>
        <dbReference type="ARBA" id="ARBA00023125"/>
    </source>
</evidence>
<dbReference type="EMBL" id="MLYP01000045">
    <property type="protein sequence ID" value="OIJ90408.1"/>
    <property type="molecule type" value="Genomic_DNA"/>
</dbReference>
<keyword evidence="5" id="KW-0804">Transcription</keyword>
<dbReference type="Gene3D" id="1.10.10.10">
    <property type="entry name" value="Winged helix-like DNA-binding domain superfamily/Winged helix DNA-binding domain"/>
    <property type="match status" value="1"/>
</dbReference>
<dbReference type="CDD" id="cd06171">
    <property type="entry name" value="Sigma70_r4"/>
    <property type="match status" value="1"/>
</dbReference>
<dbReference type="GO" id="GO:0016987">
    <property type="term" value="F:sigma factor activity"/>
    <property type="evidence" value="ECO:0007669"/>
    <property type="project" value="UniProtKB-KW"/>
</dbReference>
<feature type="domain" description="RNA polymerase sigma-70 region 2" evidence="6">
    <location>
        <begin position="15"/>
        <end position="81"/>
    </location>
</feature>
<dbReference type="InterPro" id="IPR014284">
    <property type="entry name" value="RNA_pol_sigma-70_dom"/>
</dbReference>
<comment type="similarity">
    <text evidence="1">Belongs to the sigma-70 factor family. ECF subfamily.</text>
</comment>
<sequence length="184" mass="20807">MLRTGDLEDFRGFAEERLPHLRRTAYLMCGDWHHAEDITQTALTKLYSVWGRRRRIQNLEAYAHRVLTRACIDHSRRRWRREHPARDLPDHAVPAADLALELQVRAALDGLPARQRAVVVLRYWADLDIAATAAAMGCSIGTVKSHTARALARLRALLGDDHSPDAIGTLAQSTHHNREKVTLS</sequence>
<dbReference type="InterPro" id="IPR014325">
    <property type="entry name" value="RNA_pol_sigma-E_actinobac"/>
</dbReference>
<feature type="domain" description="RNA polymerase sigma factor 70 region 4 type 2" evidence="7">
    <location>
        <begin position="102"/>
        <end position="154"/>
    </location>
</feature>
<dbReference type="InterPro" id="IPR013249">
    <property type="entry name" value="RNA_pol_sigma70_r4_t2"/>
</dbReference>
<dbReference type="RefSeq" id="WP_071367320.1">
    <property type="nucleotide sequence ID" value="NZ_MLYP01000045.1"/>
</dbReference>
<keyword evidence="9" id="KW-1185">Reference proteome</keyword>
<dbReference type="Proteomes" id="UP000179935">
    <property type="component" value="Unassembled WGS sequence"/>
</dbReference>
<dbReference type="PANTHER" id="PTHR43133">
    <property type="entry name" value="RNA POLYMERASE ECF-TYPE SIGMA FACTO"/>
    <property type="match status" value="1"/>
</dbReference>
<dbReference type="InterPro" id="IPR007627">
    <property type="entry name" value="RNA_pol_sigma70_r2"/>
</dbReference>
<dbReference type="AlphaFoldDB" id="A0A1S2P9L8"/>
<evidence type="ECO:0000256" key="3">
    <source>
        <dbReference type="ARBA" id="ARBA00023082"/>
    </source>
</evidence>
<name>A0A1S2P9L8_9ACTN</name>
<comment type="caution">
    <text evidence="8">The sequence shown here is derived from an EMBL/GenBank/DDBJ whole genome shotgun (WGS) entry which is preliminary data.</text>
</comment>
<dbReference type="NCBIfam" id="TIGR02983">
    <property type="entry name" value="SigE-fam_strep"/>
    <property type="match status" value="1"/>
</dbReference>
<evidence type="ECO:0000259" key="6">
    <source>
        <dbReference type="Pfam" id="PF04542"/>
    </source>
</evidence>
<dbReference type="InterPro" id="IPR013325">
    <property type="entry name" value="RNA_pol_sigma_r2"/>
</dbReference>
<evidence type="ECO:0008006" key="10">
    <source>
        <dbReference type="Google" id="ProtNLM"/>
    </source>
</evidence>
<dbReference type="Pfam" id="PF04542">
    <property type="entry name" value="Sigma70_r2"/>
    <property type="match status" value="1"/>
</dbReference>
<evidence type="ECO:0000313" key="8">
    <source>
        <dbReference type="EMBL" id="OIJ90408.1"/>
    </source>
</evidence>
<proteinExistence type="inferred from homology"/>
<dbReference type="InterPro" id="IPR039425">
    <property type="entry name" value="RNA_pol_sigma-70-like"/>
</dbReference>
<dbReference type="InterPro" id="IPR013324">
    <property type="entry name" value="RNA_pol_sigma_r3/r4-like"/>
</dbReference>
<dbReference type="STRING" id="1428652.BIV24_17800"/>
<gene>
    <name evidence="8" type="ORF">BIV24_17800</name>
</gene>
<evidence type="ECO:0000313" key="9">
    <source>
        <dbReference type="Proteomes" id="UP000179935"/>
    </source>
</evidence>
<evidence type="ECO:0000256" key="2">
    <source>
        <dbReference type="ARBA" id="ARBA00023015"/>
    </source>
</evidence>
<dbReference type="SUPFAM" id="SSF88659">
    <property type="entry name" value="Sigma3 and sigma4 domains of RNA polymerase sigma factors"/>
    <property type="match status" value="1"/>
</dbReference>
<dbReference type="NCBIfam" id="TIGR02937">
    <property type="entry name" value="sigma70-ECF"/>
    <property type="match status" value="1"/>
</dbReference>
<reference evidence="8 9" key="1">
    <citation type="submission" date="2016-10" db="EMBL/GenBank/DDBJ databases">
        <title>Genome sequence of Streptomyces sp. MUSC 93.</title>
        <authorList>
            <person name="Lee L.-H."/>
            <person name="Ser H.-L."/>
            <person name="Law J.W.-F."/>
        </authorList>
    </citation>
    <scope>NUCLEOTIDE SEQUENCE [LARGE SCALE GENOMIC DNA]</scope>
    <source>
        <strain evidence="8 9">MUSC 93</strain>
    </source>
</reference>
<dbReference type="Pfam" id="PF08281">
    <property type="entry name" value="Sigma70_r4_2"/>
    <property type="match status" value="1"/>
</dbReference>
<keyword evidence="3" id="KW-0731">Sigma factor</keyword>
<evidence type="ECO:0000256" key="5">
    <source>
        <dbReference type="ARBA" id="ARBA00023163"/>
    </source>
</evidence>
<dbReference type="GO" id="GO:0006352">
    <property type="term" value="P:DNA-templated transcription initiation"/>
    <property type="evidence" value="ECO:0007669"/>
    <property type="project" value="InterPro"/>
</dbReference>
<accession>A0A1S2P9L8</accession>
<organism evidence="8 9">
    <name type="scientific">Streptomyces colonosanans</name>
    <dbReference type="NCBI Taxonomy" id="1428652"/>
    <lineage>
        <taxon>Bacteria</taxon>
        <taxon>Bacillati</taxon>
        <taxon>Actinomycetota</taxon>
        <taxon>Actinomycetes</taxon>
        <taxon>Kitasatosporales</taxon>
        <taxon>Streptomycetaceae</taxon>
        <taxon>Streptomyces</taxon>
    </lineage>
</organism>
<dbReference type="PANTHER" id="PTHR43133:SF50">
    <property type="entry name" value="ECF RNA POLYMERASE SIGMA FACTOR SIGM"/>
    <property type="match status" value="1"/>
</dbReference>
<dbReference type="GO" id="GO:0003677">
    <property type="term" value="F:DNA binding"/>
    <property type="evidence" value="ECO:0007669"/>
    <property type="project" value="UniProtKB-KW"/>
</dbReference>